<dbReference type="InterPro" id="IPR044822">
    <property type="entry name" value="Myb_DNA-bind_4"/>
</dbReference>
<dbReference type="Gene3D" id="1.10.10.60">
    <property type="entry name" value="Homeodomain-like"/>
    <property type="match status" value="1"/>
</dbReference>
<dbReference type="InterPro" id="IPR001005">
    <property type="entry name" value="SANT/Myb"/>
</dbReference>
<evidence type="ECO:0000313" key="3">
    <source>
        <dbReference type="Proteomes" id="UP001153636"/>
    </source>
</evidence>
<dbReference type="PANTHER" id="PTHR47595:SF1">
    <property type="entry name" value="MYB_SANT-LIKE DNA-BINDING DOMAIN-CONTAINING PROTEIN"/>
    <property type="match status" value="1"/>
</dbReference>
<proteinExistence type="predicted"/>
<organism evidence="2 3">
    <name type="scientific">Psylliodes chrysocephalus</name>
    <dbReference type="NCBI Taxonomy" id="3402493"/>
    <lineage>
        <taxon>Eukaryota</taxon>
        <taxon>Metazoa</taxon>
        <taxon>Ecdysozoa</taxon>
        <taxon>Arthropoda</taxon>
        <taxon>Hexapoda</taxon>
        <taxon>Insecta</taxon>
        <taxon>Pterygota</taxon>
        <taxon>Neoptera</taxon>
        <taxon>Endopterygota</taxon>
        <taxon>Coleoptera</taxon>
        <taxon>Polyphaga</taxon>
        <taxon>Cucujiformia</taxon>
        <taxon>Chrysomeloidea</taxon>
        <taxon>Chrysomelidae</taxon>
        <taxon>Galerucinae</taxon>
        <taxon>Alticini</taxon>
        <taxon>Psylliodes</taxon>
    </lineage>
</organism>
<dbReference type="Proteomes" id="UP001153636">
    <property type="component" value="Chromosome 4"/>
</dbReference>
<feature type="domain" description="Myb-like" evidence="1">
    <location>
        <begin position="82"/>
        <end position="137"/>
    </location>
</feature>
<name>A0A9P0GHG7_9CUCU</name>
<gene>
    <name evidence="2" type="ORF">PSYICH_LOCUS9863</name>
</gene>
<evidence type="ECO:0000313" key="2">
    <source>
        <dbReference type="EMBL" id="CAH1109342.1"/>
    </source>
</evidence>
<evidence type="ECO:0000259" key="1">
    <source>
        <dbReference type="PROSITE" id="PS50090"/>
    </source>
</evidence>
<dbReference type="PANTHER" id="PTHR47595">
    <property type="entry name" value="HEAT SHOCK 70 KDA PROTEIN 14"/>
    <property type="match status" value="1"/>
</dbReference>
<dbReference type="PROSITE" id="PS50090">
    <property type="entry name" value="MYB_LIKE"/>
    <property type="match status" value="1"/>
</dbReference>
<dbReference type="AlphaFoldDB" id="A0A9P0GHG7"/>
<reference evidence="2" key="1">
    <citation type="submission" date="2022-01" db="EMBL/GenBank/DDBJ databases">
        <authorList>
            <person name="King R."/>
        </authorList>
    </citation>
    <scope>NUCLEOTIDE SEQUENCE</scope>
</reference>
<keyword evidence="3" id="KW-1185">Reference proteome</keyword>
<dbReference type="Pfam" id="PF13837">
    <property type="entry name" value="Myb_DNA-bind_4"/>
    <property type="match status" value="1"/>
</dbReference>
<dbReference type="OrthoDB" id="676304at2759"/>
<sequence>MDSFVDSNNIDIEPTKITHTLVTDADENVIVSNNNILLYDNTTQTCYYTPMSTHILKEFNLEGTVETEKVDNVINKNGEKIWTKENTLLLIETVQKYDKIFSDGIKKNAWEKVAQECQKVNISLNKKQCETKWKTLKRTYKNILLHNNTSGNAKKNWEYFDVLHNYLFQKPEISPPATASSISGVTINKENVLPSVSGTLESSFCKKRKQKVSETEKRHAEKLKRYDRFNDLFEKMVEKM</sequence>
<protein>
    <recommendedName>
        <fullName evidence="1">Myb-like domain-containing protein</fullName>
    </recommendedName>
</protein>
<accession>A0A9P0GHG7</accession>
<dbReference type="EMBL" id="OV651816">
    <property type="protein sequence ID" value="CAH1109342.1"/>
    <property type="molecule type" value="Genomic_DNA"/>
</dbReference>